<proteinExistence type="predicted"/>
<dbReference type="EMBL" id="AOJK01000077">
    <property type="protein sequence ID" value="ELZ39661.1"/>
    <property type="molecule type" value="Genomic_DNA"/>
</dbReference>
<protein>
    <submittedName>
        <fullName evidence="2">Uncharacterized protein</fullName>
    </submittedName>
</protein>
<evidence type="ECO:0000256" key="1">
    <source>
        <dbReference type="SAM" id="MobiDB-lite"/>
    </source>
</evidence>
<evidence type="ECO:0000313" key="2">
    <source>
        <dbReference type="EMBL" id="ELZ39661.1"/>
    </source>
</evidence>
<feature type="compositionally biased region" description="Basic and acidic residues" evidence="1">
    <location>
        <begin position="52"/>
        <end position="67"/>
    </location>
</feature>
<feature type="region of interest" description="Disordered" evidence="1">
    <location>
        <begin position="25"/>
        <end position="80"/>
    </location>
</feature>
<dbReference type="AlphaFoldDB" id="M0DVZ9"/>
<organism evidence="2 3">
    <name type="scientific">Halorubrum californiense DSM 19288</name>
    <dbReference type="NCBI Taxonomy" id="1227465"/>
    <lineage>
        <taxon>Archaea</taxon>
        <taxon>Methanobacteriati</taxon>
        <taxon>Methanobacteriota</taxon>
        <taxon>Stenosarchaea group</taxon>
        <taxon>Halobacteria</taxon>
        <taxon>Halobacteriales</taxon>
        <taxon>Haloferacaceae</taxon>
        <taxon>Halorubrum</taxon>
    </lineage>
</organism>
<sequence>MALKALPYIVGFAGGFLSALAEADDADHAAGASSQKESSVSAGAGSNATESRQARSERTGSDSRKGPYETNEYGELVEEK</sequence>
<name>M0DVZ9_9EURY</name>
<reference evidence="2 3" key="1">
    <citation type="journal article" date="2014" name="PLoS Genet.">
        <title>Phylogenetically driven sequencing of extremely halophilic archaea reveals strategies for static and dynamic osmo-response.</title>
        <authorList>
            <person name="Becker E.A."/>
            <person name="Seitzer P.M."/>
            <person name="Tritt A."/>
            <person name="Larsen D."/>
            <person name="Krusor M."/>
            <person name="Yao A.I."/>
            <person name="Wu D."/>
            <person name="Madern D."/>
            <person name="Eisen J.A."/>
            <person name="Darling A.E."/>
            <person name="Facciotti M.T."/>
        </authorList>
    </citation>
    <scope>NUCLEOTIDE SEQUENCE [LARGE SCALE GENOMIC DNA]</scope>
    <source>
        <strain evidence="2 3">DSM 19288</strain>
    </source>
</reference>
<feature type="compositionally biased region" description="Polar residues" evidence="1">
    <location>
        <begin position="35"/>
        <end position="51"/>
    </location>
</feature>
<evidence type="ECO:0000313" key="3">
    <source>
        <dbReference type="Proteomes" id="UP000011586"/>
    </source>
</evidence>
<comment type="caution">
    <text evidence="2">The sequence shown here is derived from an EMBL/GenBank/DDBJ whole genome shotgun (WGS) entry which is preliminary data.</text>
</comment>
<gene>
    <name evidence="2" type="ORF">C463_16836</name>
</gene>
<accession>M0DVZ9</accession>
<dbReference type="PATRIC" id="fig|1227465.4.peg.3255"/>
<dbReference type="Proteomes" id="UP000011586">
    <property type="component" value="Unassembled WGS sequence"/>
</dbReference>
<keyword evidence="3" id="KW-1185">Reference proteome</keyword>